<dbReference type="InterPro" id="IPR029032">
    <property type="entry name" value="AhpD-like"/>
</dbReference>
<dbReference type="Gene3D" id="1.20.1290.10">
    <property type="entry name" value="AhpD-like"/>
    <property type="match status" value="1"/>
</dbReference>
<dbReference type="RefSeq" id="WP_150039557.1">
    <property type="nucleotide sequence ID" value="NZ_OW485601.1"/>
</dbReference>
<reference evidence="2 3" key="1">
    <citation type="submission" date="2019-09" db="EMBL/GenBank/DDBJ databases">
        <title>Genome sequence of Rhodovastum atsumiense, a diverse member of the Acetobacteraceae family of non-sulfur purple photosynthetic bacteria.</title>
        <authorList>
            <person name="Meyer T."/>
            <person name="Kyndt J."/>
        </authorList>
    </citation>
    <scope>NUCLEOTIDE SEQUENCE [LARGE SCALE GENOMIC DNA]</scope>
    <source>
        <strain evidence="2 3">DSM 21279</strain>
    </source>
</reference>
<keyword evidence="2" id="KW-0575">Peroxidase</keyword>
<protein>
    <submittedName>
        <fullName evidence="2">Peroxidase-related enzyme</fullName>
    </submittedName>
</protein>
<accession>A0A5M6IYM2</accession>
<evidence type="ECO:0000313" key="2">
    <source>
        <dbReference type="EMBL" id="KAA5613446.1"/>
    </source>
</evidence>
<organism evidence="2 3">
    <name type="scientific">Rhodovastum atsumiense</name>
    <dbReference type="NCBI Taxonomy" id="504468"/>
    <lineage>
        <taxon>Bacteria</taxon>
        <taxon>Pseudomonadati</taxon>
        <taxon>Pseudomonadota</taxon>
        <taxon>Alphaproteobacteria</taxon>
        <taxon>Acetobacterales</taxon>
        <taxon>Acetobacteraceae</taxon>
        <taxon>Rhodovastum</taxon>
    </lineage>
</organism>
<dbReference type="SUPFAM" id="SSF69118">
    <property type="entry name" value="AhpD-like"/>
    <property type="match status" value="1"/>
</dbReference>
<keyword evidence="3" id="KW-1185">Reference proteome</keyword>
<dbReference type="NCBIfam" id="TIGR00778">
    <property type="entry name" value="ahpD_dom"/>
    <property type="match status" value="1"/>
</dbReference>
<dbReference type="NCBIfam" id="TIGR01926">
    <property type="entry name" value="peroxid_rel"/>
    <property type="match status" value="1"/>
</dbReference>
<dbReference type="AlphaFoldDB" id="A0A5M6IYM2"/>
<dbReference type="Pfam" id="PF02627">
    <property type="entry name" value="CMD"/>
    <property type="match status" value="1"/>
</dbReference>
<dbReference type="InterPro" id="IPR003779">
    <property type="entry name" value="CMD-like"/>
</dbReference>
<dbReference type="OrthoDB" id="9810664at2"/>
<name>A0A5M6IYM2_9PROT</name>
<dbReference type="InterPro" id="IPR010195">
    <property type="entry name" value="Uncharacterised_peroxidase-rel"/>
</dbReference>
<feature type="domain" description="Carboxymuconolactone decarboxylase-like" evidence="1">
    <location>
        <begin position="51"/>
        <end position="115"/>
    </location>
</feature>
<dbReference type="PANTHER" id="PTHR35446">
    <property type="entry name" value="SI:CH211-175M2.5"/>
    <property type="match status" value="1"/>
</dbReference>
<evidence type="ECO:0000313" key="3">
    <source>
        <dbReference type="Proteomes" id="UP000325255"/>
    </source>
</evidence>
<gene>
    <name evidence="2" type="ORF">F1189_05150</name>
</gene>
<dbReference type="Proteomes" id="UP000325255">
    <property type="component" value="Unassembled WGS sequence"/>
</dbReference>
<evidence type="ECO:0000259" key="1">
    <source>
        <dbReference type="Pfam" id="PF02627"/>
    </source>
</evidence>
<dbReference type="InterPro" id="IPR004675">
    <property type="entry name" value="AhpD_core"/>
</dbReference>
<proteinExistence type="predicted"/>
<sequence>MSRDLAPPATPVSWLDLPVTVDHPTVREVFAATSAKIGYVRHQQHVLSAKPTVLAALTALGDAVVRDPDGVLSPREREVIALVVSAENRCDACVFAHAAALRGQGAAAEWVDTVAVNYRRASLTTRERALADYAVKITRAAAEIVPADLDALRQAGVPEAGILEAATVTAYFNLTNRLNSGLGIRANSEAHASHR</sequence>
<dbReference type="PANTHER" id="PTHR35446:SF2">
    <property type="entry name" value="CARBOXYMUCONOLACTONE DECARBOXYLASE-LIKE DOMAIN-CONTAINING PROTEIN"/>
    <property type="match status" value="1"/>
</dbReference>
<dbReference type="GO" id="GO:0051920">
    <property type="term" value="F:peroxiredoxin activity"/>
    <property type="evidence" value="ECO:0007669"/>
    <property type="project" value="InterPro"/>
</dbReference>
<comment type="caution">
    <text evidence="2">The sequence shown here is derived from an EMBL/GenBank/DDBJ whole genome shotgun (WGS) entry which is preliminary data.</text>
</comment>
<keyword evidence="2" id="KW-0560">Oxidoreductase</keyword>
<dbReference type="EMBL" id="VWPK01000006">
    <property type="protein sequence ID" value="KAA5613446.1"/>
    <property type="molecule type" value="Genomic_DNA"/>
</dbReference>